<dbReference type="EMBL" id="QMQB01000135">
    <property type="protein sequence ID" value="RLE12750.1"/>
    <property type="molecule type" value="Genomic_DNA"/>
</dbReference>
<dbReference type="Proteomes" id="UP000267654">
    <property type="component" value="Unassembled WGS sequence"/>
</dbReference>
<accession>A0A662DAI9</accession>
<organism evidence="1 2">
    <name type="scientific">Aerophobetes bacterium</name>
    <dbReference type="NCBI Taxonomy" id="2030807"/>
    <lineage>
        <taxon>Bacteria</taxon>
        <taxon>Candidatus Aerophobota</taxon>
    </lineage>
</organism>
<dbReference type="AlphaFoldDB" id="A0A662DAI9"/>
<evidence type="ECO:0000313" key="2">
    <source>
        <dbReference type="Proteomes" id="UP000267654"/>
    </source>
</evidence>
<comment type="caution">
    <text evidence="1">The sequence shown here is derived from an EMBL/GenBank/DDBJ whole genome shotgun (WGS) entry which is preliminary data.</text>
</comment>
<protein>
    <recommendedName>
        <fullName evidence="3">DUF523 domain-containing protein</fullName>
    </recommendedName>
</protein>
<name>A0A662DAI9_UNCAE</name>
<sequence>MLVFLSHCLLNQLVRAGGSFTPGVTGRLLELLSKYPVFIYQLPCPEYFFLGLREKKTQDVWESIPGFKDFVSNLADDLEKKVRQIIKDKDLILVSIARSPCCSTGMVHRGDRLVKGRGIWVRELEKRFKFDIIEFDFKKVDESLHKLKEFLNKKVKQPWI</sequence>
<proteinExistence type="predicted"/>
<evidence type="ECO:0000313" key="1">
    <source>
        <dbReference type="EMBL" id="RLE12750.1"/>
    </source>
</evidence>
<gene>
    <name evidence="1" type="ORF">DRI96_04060</name>
</gene>
<reference evidence="1 2" key="1">
    <citation type="submission" date="2018-06" db="EMBL/GenBank/DDBJ databases">
        <title>Extensive metabolic versatility and redundancy in microbially diverse, dynamic hydrothermal sediments.</title>
        <authorList>
            <person name="Dombrowski N."/>
            <person name="Teske A."/>
            <person name="Baker B.J."/>
        </authorList>
    </citation>
    <scope>NUCLEOTIDE SEQUENCE [LARGE SCALE GENOMIC DNA]</scope>
    <source>
        <strain evidence="1">B19_G9</strain>
    </source>
</reference>
<evidence type="ECO:0008006" key="3">
    <source>
        <dbReference type="Google" id="ProtNLM"/>
    </source>
</evidence>